<dbReference type="EMBL" id="CP012288">
    <property type="protein sequence ID" value="AMV66192.1"/>
    <property type="molecule type" value="Genomic_DNA"/>
</dbReference>
<name>A0ABM6A1S4_9LACO</name>
<protein>
    <recommendedName>
        <fullName evidence="3">Mobile element protein</fullName>
    </recommendedName>
</protein>
<dbReference type="Proteomes" id="UP000076244">
    <property type="component" value="Chromosome"/>
</dbReference>
<evidence type="ECO:0000313" key="2">
    <source>
        <dbReference type="Proteomes" id="UP000076244"/>
    </source>
</evidence>
<accession>A0ABM6A1S4</accession>
<sequence>MCSFEFDCLVKLNTSFGRKLTKVNFKLEIEEYLIIYQF</sequence>
<evidence type="ECO:0008006" key="3">
    <source>
        <dbReference type="Google" id="ProtNLM"/>
    </source>
</evidence>
<gene>
    <name evidence="1" type="ORF">ADU72_0243</name>
</gene>
<reference evidence="1 2" key="1">
    <citation type="journal article" date="2016" name="PLoS ONE">
        <title>The Identification of Novel Diagnostic Marker Genes for the Detection of Beer Spoiling Pediococcus damnosus Strains Using the BlAst Diagnostic Gene findEr.</title>
        <authorList>
            <person name="Behr J."/>
            <person name="Geissler A.J."/>
            <person name="Schmid J."/>
            <person name="Zehe A."/>
            <person name="Vogel R.F."/>
        </authorList>
    </citation>
    <scope>NUCLEOTIDE SEQUENCE [LARGE SCALE GENOMIC DNA]</scope>
    <source>
        <strain evidence="1 2">TMW 2.1535</strain>
    </source>
</reference>
<keyword evidence="2" id="KW-1185">Reference proteome</keyword>
<evidence type="ECO:0000313" key="1">
    <source>
        <dbReference type="EMBL" id="AMV66192.1"/>
    </source>
</evidence>
<proteinExistence type="predicted"/>
<organism evidence="1 2">
    <name type="scientific">Pediococcus damnosus</name>
    <dbReference type="NCBI Taxonomy" id="51663"/>
    <lineage>
        <taxon>Bacteria</taxon>
        <taxon>Bacillati</taxon>
        <taxon>Bacillota</taxon>
        <taxon>Bacilli</taxon>
        <taxon>Lactobacillales</taxon>
        <taxon>Lactobacillaceae</taxon>
        <taxon>Pediococcus</taxon>
    </lineage>
</organism>